<feature type="compositionally biased region" description="Basic and acidic residues" evidence="4">
    <location>
        <begin position="114"/>
        <end position="128"/>
    </location>
</feature>
<dbReference type="GO" id="GO:0045503">
    <property type="term" value="F:dynein light chain binding"/>
    <property type="evidence" value="ECO:0007669"/>
    <property type="project" value="TreeGrafter"/>
</dbReference>
<dbReference type="InParanoid" id="A0A6P8YZA3"/>
<dbReference type="GO" id="GO:0045504">
    <property type="term" value="F:dynein heavy chain binding"/>
    <property type="evidence" value="ECO:0007669"/>
    <property type="project" value="TreeGrafter"/>
</dbReference>
<evidence type="ECO:0000256" key="3">
    <source>
        <dbReference type="ARBA" id="ARBA00022737"/>
    </source>
</evidence>
<accession>A0A6P8YZA3</accession>
<keyword evidence="5" id="KW-1185">Reference proteome</keyword>
<keyword evidence="2" id="KW-0853">WD repeat</keyword>
<dbReference type="SUPFAM" id="SSF50978">
    <property type="entry name" value="WD40 repeat-like"/>
    <property type="match status" value="1"/>
</dbReference>
<feature type="compositionally biased region" description="Basic and acidic residues" evidence="4">
    <location>
        <begin position="1238"/>
        <end position="1253"/>
    </location>
</feature>
<dbReference type="PANTHER" id="PTHR12442:SF5">
    <property type="entry name" value="DYNEIN AXONEMAL INTERMEDIATE CHAIN 3"/>
    <property type="match status" value="1"/>
</dbReference>
<evidence type="ECO:0000256" key="1">
    <source>
        <dbReference type="ARBA" id="ARBA00022490"/>
    </source>
</evidence>
<dbReference type="RefSeq" id="XP_034242995.1">
    <property type="nucleotide sequence ID" value="XM_034387104.1"/>
</dbReference>
<feature type="compositionally biased region" description="Polar residues" evidence="4">
    <location>
        <begin position="67"/>
        <end position="87"/>
    </location>
</feature>
<dbReference type="FunCoup" id="A0A6P8YZA3">
    <property type="interactions" value="12"/>
</dbReference>
<evidence type="ECO:0000256" key="4">
    <source>
        <dbReference type="SAM" id="MobiDB-lite"/>
    </source>
</evidence>
<dbReference type="PANTHER" id="PTHR12442">
    <property type="entry name" value="DYNEIN INTERMEDIATE CHAIN"/>
    <property type="match status" value="1"/>
</dbReference>
<name>A0A6P8YZA3_THRPL</name>
<dbReference type="GO" id="GO:0036159">
    <property type="term" value="P:inner dynein arm assembly"/>
    <property type="evidence" value="ECO:0007669"/>
    <property type="project" value="TreeGrafter"/>
</dbReference>
<dbReference type="GO" id="GO:0060294">
    <property type="term" value="P:cilium movement involved in cell motility"/>
    <property type="evidence" value="ECO:0007669"/>
    <property type="project" value="TreeGrafter"/>
</dbReference>
<dbReference type="GO" id="GO:0036156">
    <property type="term" value="C:inner dynein arm"/>
    <property type="evidence" value="ECO:0007669"/>
    <property type="project" value="TreeGrafter"/>
</dbReference>
<organism evidence="6">
    <name type="scientific">Thrips palmi</name>
    <name type="common">Melon thrips</name>
    <dbReference type="NCBI Taxonomy" id="161013"/>
    <lineage>
        <taxon>Eukaryota</taxon>
        <taxon>Metazoa</taxon>
        <taxon>Ecdysozoa</taxon>
        <taxon>Arthropoda</taxon>
        <taxon>Hexapoda</taxon>
        <taxon>Insecta</taxon>
        <taxon>Pterygota</taxon>
        <taxon>Neoptera</taxon>
        <taxon>Paraneoptera</taxon>
        <taxon>Thysanoptera</taxon>
        <taxon>Terebrantia</taxon>
        <taxon>Thripoidea</taxon>
        <taxon>Thripidae</taxon>
        <taxon>Thrips</taxon>
    </lineage>
</organism>
<evidence type="ECO:0000313" key="6">
    <source>
        <dbReference type="RefSeq" id="XP_034242995.1"/>
    </source>
</evidence>
<feature type="compositionally biased region" description="Pro residues" evidence="4">
    <location>
        <begin position="55"/>
        <end position="66"/>
    </location>
</feature>
<dbReference type="CTD" id="38851"/>
<dbReference type="OrthoDB" id="6619788at2759"/>
<proteinExistence type="predicted"/>
<evidence type="ECO:0000256" key="2">
    <source>
        <dbReference type="ARBA" id="ARBA00022574"/>
    </source>
</evidence>
<dbReference type="Proteomes" id="UP000515158">
    <property type="component" value="Unplaced"/>
</dbReference>
<dbReference type="KEGG" id="tpal:117646266"/>
<feature type="compositionally biased region" description="Basic and acidic residues" evidence="4">
    <location>
        <begin position="180"/>
        <end position="191"/>
    </location>
</feature>
<reference evidence="6" key="1">
    <citation type="submission" date="2025-08" db="UniProtKB">
        <authorList>
            <consortium name="RefSeq"/>
        </authorList>
    </citation>
    <scope>IDENTIFICATION</scope>
    <source>
        <tissue evidence="6">Total insect</tissue>
    </source>
</reference>
<keyword evidence="3" id="KW-0677">Repeat</keyword>
<sequence length="1295" mass="147051">MSNLSNQDLEEVSSTHEHPAGQAGDEAPEGPLGSPPNPQTSAERVVHGSVEPEVPSAPPEDVPPQPTQSETASTAPRNPRPSLTQVPERSLAENQPEPISVKEDSVKELFQAVNDEHFSSTKIVDKPSVKLAKAKKRKKKKKKGKGKGKGKKKGKKKKGKRKGKGKKKKKGKGKKKKKKGIEGKSSEHTRAPSEMATTPTGSDHGGGSGMGISVPGVMRVTLGTETQHHLGCVVGKDVTAESPWVFVNKSLIDDNMDLHSESSDFLPVRDDITDFKSATILLGYDALADADNQFYICVTETAQNAVVEILQQMQADQQKWLQNALEKPSRAWTSLGSEEDVDLFTVKQSRPLMQVQVETTIGNLRAPCNFSNRDVDDVPDGYFQFPHRDDVPEHITRLRIDKGVQVSLEKINVEAQTEPGIPDNSWTQYEYSVDTDTPIQDEVVEQALAKFLQDVHNEVCDALHYNELMDLHRDDYGRLVRYEEDTETSQSIQYNEFMSFTDMKHCQGKIVSCAAFHPTWSGIVALAYVDHMKSEVSADEEGPDEVIRNVYAMHPILIWSFVDAFRPKLILDSPRKVQSLAFAPQNGNVLIAGLANGQIVIYDLTGKIEKVEQETKMTPDQVKYNAAMTNLMDWMKSTSRIEYLQPTAVSAIDGSHIDMVSQLIWISPSWEINAAGKFIACEEGKQSLQIVSSSIDGSILFWNLNPNAISIPGVTRKRRPSKRPTGLRTEKSPFSNFNRKLKPVFRLEIQSADEKRLSLAMCMAFYTQSVLYEEDMEFGAKLTQAQRESMTTRFRFKPVYPPPEVSEQKNSIMVGTVNGCVLGIEWQETEDNLTDFILARMCSSILKSECHTSPVFCLKRNPFIKDLYLSVGIKKFAIWSGKLGMTPLLWRYNEETSYSDASWSLQRPSMLQLVRKDGVIEVWDFLTRSDTYILTQSISGKTLTGIEPHTQYLPNNVVGVADYNGSYRLFFIPSQYQESDVASDIEQMEKLVEREENRRKSMAQWEARWRVKNAAEAKEMRERKELEHKKELEIQEKEKNAIDEQRRLEELELDQMQRSRKLIEQLKQNETPKHIAKLAAMEQRWQETRRAHMVRMLLDKKKLEKSELERRRGPFVAAQEANHLKKLKIRQVLRQGSVIFRETVRTLFPEVSTIPSRKPTKPEALASQLEDMDETFVQRYDEIEKLALEQLQPTSLEQTFNWKRTVQEGRSRREVLDTSLFHQTARLSRAEERREYRRLHRNSEMQREDEKKQAKARAKVGFVSSSTSLRRDGSEVDIAAGDPGAMRQTSELNLE</sequence>
<feature type="region of interest" description="Disordered" evidence="4">
    <location>
        <begin position="1238"/>
        <end position="1295"/>
    </location>
</feature>
<gene>
    <name evidence="6" type="primary">LOC117646266</name>
</gene>
<feature type="region of interest" description="Disordered" evidence="4">
    <location>
        <begin position="1"/>
        <end position="215"/>
    </location>
</feature>
<dbReference type="InterPro" id="IPR015943">
    <property type="entry name" value="WD40/YVTN_repeat-like_dom_sf"/>
</dbReference>
<dbReference type="InterPro" id="IPR050687">
    <property type="entry name" value="Dynein_IC"/>
</dbReference>
<dbReference type="GeneID" id="117646266"/>
<keyword evidence="1" id="KW-0963">Cytoplasm</keyword>
<evidence type="ECO:0000313" key="5">
    <source>
        <dbReference type="Proteomes" id="UP000515158"/>
    </source>
</evidence>
<dbReference type="InterPro" id="IPR036322">
    <property type="entry name" value="WD40_repeat_dom_sf"/>
</dbReference>
<protein>
    <submittedName>
        <fullName evidence="6">WD repeat-containing protein 63</fullName>
    </submittedName>
</protein>
<feature type="compositionally biased region" description="Basic residues" evidence="4">
    <location>
        <begin position="132"/>
        <end position="179"/>
    </location>
</feature>
<dbReference type="Gene3D" id="2.130.10.10">
    <property type="entry name" value="YVTN repeat-like/Quinoprotein amine dehydrogenase"/>
    <property type="match status" value="1"/>
</dbReference>